<feature type="non-terminal residue" evidence="1">
    <location>
        <position position="88"/>
    </location>
</feature>
<protein>
    <submittedName>
        <fullName evidence="1">Uncharacterized protein</fullName>
    </submittedName>
</protein>
<dbReference type="EMBL" id="KK119043">
    <property type="protein sequence ID" value="KFM74483.1"/>
    <property type="molecule type" value="Genomic_DNA"/>
</dbReference>
<dbReference type="AlphaFoldDB" id="A0A087UAU4"/>
<sequence>MSRIINAITIFPFYSIILRMLHSPIVTGDVFFTVNNTKGALVLNMQTVQIPLMAVIKLTLPKINEYKETLTWKDICSSIVWGKLIYPL</sequence>
<reference evidence="1 2" key="1">
    <citation type="submission" date="2013-11" db="EMBL/GenBank/DDBJ databases">
        <title>Genome sequencing of Stegodyphus mimosarum.</title>
        <authorList>
            <person name="Bechsgaard J."/>
        </authorList>
    </citation>
    <scope>NUCLEOTIDE SEQUENCE [LARGE SCALE GENOMIC DNA]</scope>
</reference>
<dbReference type="Proteomes" id="UP000054359">
    <property type="component" value="Unassembled WGS sequence"/>
</dbReference>
<evidence type="ECO:0000313" key="1">
    <source>
        <dbReference type="EMBL" id="KFM74483.1"/>
    </source>
</evidence>
<gene>
    <name evidence="1" type="ORF">X975_03866</name>
</gene>
<name>A0A087UAU4_STEMI</name>
<evidence type="ECO:0000313" key="2">
    <source>
        <dbReference type="Proteomes" id="UP000054359"/>
    </source>
</evidence>
<accession>A0A087UAU4</accession>
<proteinExistence type="predicted"/>
<keyword evidence="2" id="KW-1185">Reference proteome</keyword>
<dbReference type="OrthoDB" id="70250at2759"/>
<organism evidence="1 2">
    <name type="scientific">Stegodyphus mimosarum</name>
    <name type="common">African social velvet spider</name>
    <dbReference type="NCBI Taxonomy" id="407821"/>
    <lineage>
        <taxon>Eukaryota</taxon>
        <taxon>Metazoa</taxon>
        <taxon>Ecdysozoa</taxon>
        <taxon>Arthropoda</taxon>
        <taxon>Chelicerata</taxon>
        <taxon>Arachnida</taxon>
        <taxon>Araneae</taxon>
        <taxon>Araneomorphae</taxon>
        <taxon>Entelegynae</taxon>
        <taxon>Eresoidea</taxon>
        <taxon>Eresidae</taxon>
        <taxon>Stegodyphus</taxon>
    </lineage>
</organism>